<gene>
    <name evidence="1" type="ORF">CAOG_009339</name>
</gene>
<organism evidence="1 2">
    <name type="scientific">Capsaspora owczarzaki (strain ATCC 30864)</name>
    <dbReference type="NCBI Taxonomy" id="595528"/>
    <lineage>
        <taxon>Eukaryota</taxon>
        <taxon>Filasterea</taxon>
        <taxon>Capsaspora</taxon>
    </lineage>
</organism>
<dbReference type="AlphaFoldDB" id="A0A0D2VH68"/>
<name>A0A0D2VH68_CAPO3</name>
<sequence>MLSLNDMSPTTGTVADGEALGTLVQSMGTALDMRSDRKGFINVKIGKTNQPAEHLFENIRAVLKATRTPEFNHQSETPKYIGWVALGGSYLPTFPIVPNAALTQAMGVNVIQKKPVIKAAKKKVVKKKATK</sequence>
<dbReference type="InterPro" id="IPR016095">
    <property type="entry name" value="Ribosomal_uL1_3-a/b-sand"/>
</dbReference>
<dbReference type="EMBL" id="KE346360">
    <property type="protein sequence ID" value="KJE89282.1"/>
    <property type="molecule type" value="Genomic_DNA"/>
</dbReference>
<protein>
    <submittedName>
        <fullName evidence="1">Uncharacterized protein</fullName>
    </submittedName>
</protein>
<keyword evidence="2" id="KW-1185">Reference proteome</keyword>
<reference evidence="2" key="1">
    <citation type="submission" date="2011-02" db="EMBL/GenBank/DDBJ databases">
        <title>The Genome Sequence of Capsaspora owczarzaki ATCC 30864.</title>
        <authorList>
            <person name="Russ C."/>
            <person name="Cuomo C."/>
            <person name="Burger G."/>
            <person name="Gray M.W."/>
            <person name="Holland P.W.H."/>
            <person name="King N."/>
            <person name="Lang F.B.F."/>
            <person name="Roger A.J."/>
            <person name="Ruiz-Trillo I."/>
            <person name="Young S.K."/>
            <person name="Zeng Q."/>
            <person name="Gargeya S."/>
            <person name="Alvarado L."/>
            <person name="Berlin A."/>
            <person name="Chapman S.B."/>
            <person name="Chen Z."/>
            <person name="Freedman E."/>
            <person name="Gellesch M."/>
            <person name="Goldberg J."/>
            <person name="Griggs A."/>
            <person name="Gujja S."/>
            <person name="Heilman E."/>
            <person name="Heiman D."/>
            <person name="Howarth C."/>
            <person name="Mehta T."/>
            <person name="Neiman D."/>
            <person name="Pearson M."/>
            <person name="Roberts A."/>
            <person name="Saif S."/>
            <person name="Shea T."/>
            <person name="Shenoy N."/>
            <person name="Sisk P."/>
            <person name="Stolte C."/>
            <person name="Sykes S."/>
            <person name="White J."/>
            <person name="Yandava C."/>
            <person name="Haas B."/>
            <person name="Nusbaum C."/>
            <person name="Birren B."/>
        </authorList>
    </citation>
    <scope>NUCLEOTIDE SEQUENCE</scope>
    <source>
        <strain evidence="2">ATCC 30864</strain>
    </source>
</reference>
<dbReference type="Proteomes" id="UP000008743">
    <property type="component" value="Unassembled WGS sequence"/>
</dbReference>
<dbReference type="Gene3D" id="3.30.190.20">
    <property type="match status" value="1"/>
</dbReference>
<accession>A0A0D2VH68</accession>
<evidence type="ECO:0000313" key="1">
    <source>
        <dbReference type="EMBL" id="KJE89282.1"/>
    </source>
</evidence>
<proteinExistence type="predicted"/>
<dbReference type="Gene3D" id="3.40.50.790">
    <property type="match status" value="1"/>
</dbReference>
<dbReference type="InterPro" id="IPR023674">
    <property type="entry name" value="Ribosomal_uL1-like"/>
</dbReference>
<dbReference type="SUPFAM" id="SSF56808">
    <property type="entry name" value="Ribosomal protein L1"/>
    <property type="match status" value="1"/>
</dbReference>
<dbReference type="InParanoid" id="A0A0D2VH68"/>
<evidence type="ECO:0000313" key="2">
    <source>
        <dbReference type="Proteomes" id="UP000008743"/>
    </source>
</evidence>